<evidence type="ECO:0000313" key="2">
    <source>
        <dbReference type="Proteomes" id="UP000186074"/>
    </source>
</evidence>
<dbReference type="RefSeq" id="WP_076087621.1">
    <property type="nucleotide sequence ID" value="NZ_CP019070.1"/>
</dbReference>
<dbReference type="Proteomes" id="UP000186074">
    <property type="component" value="Chromosome"/>
</dbReference>
<name>A0A1P8KNQ2_9BACT</name>
<dbReference type="OrthoDB" id="5347210at2"/>
<keyword evidence="2" id="KW-1185">Reference proteome</keyword>
<dbReference type="AlphaFoldDB" id="A0A1P8KNQ2"/>
<gene>
    <name evidence="1" type="ORF">LPB137_10020</name>
</gene>
<reference evidence="1 2" key="1">
    <citation type="submission" date="2017-01" db="EMBL/GenBank/DDBJ databases">
        <title>Genome sequencing of Arcobacter sp. LPB0137.</title>
        <authorList>
            <person name="Lee G.-W."/>
            <person name="Yi H."/>
        </authorList>
    </citation>
    <scope>NUCLEOTIDE SEQUENCE [LARGE SCALE GENOMIC DNA]</scope>
    <source>
        <strain evidence="1 2">LPB0137</strain>
    </source>
</reference>
<evidence type="ECO:0000313" key="1">
    <source>
        <dbReference type="EMBL" id="APW66168.1"/>
    </source>
</evidence>
<dbReference type="EMBL" id="CP019070">
    <property type="protein sequence ID" value="APW66168.1"/>
    <property type="molecule type" value="Genomic_DNA"/>
</dbReference>
<dbReference type="KEGG" id="alp:LPB137_10020"/>
<accession>A0A1P8KNQ2</accession>
<dbReference type="STRING" id="1850254.LPB137_10020"/>
<organism evidence="1 2">
    <name type="scientific">Poseidonibacter parvus</name>
    <dbReference type="NCBI Taxonomy" id="1850254"/>
    <lineage>
        <taxon>Bacteria</taxon>
        <taxon>Pseudomonadati</taxon>
        <taxon>Campylobacterota</taxon>
        <taxon>Epsilonproteobacteria</taxon>
        <taxon>Campylobacterales</taxon>
        <taxon>Arcobacteraceae</taxon>
        <taxon>Poseidonibacter</taxon>
    </lineage>
</organism>
<protein>
    <submittedName>
        <fullName evidence="1">Uncharacterized protein</fullName>
    </submittedName>
</protein>
<sequence length="178" mass="21230">MSDRLHEIISQIGVIHKELINNKKIDDANEVFEYIEDLDSDVKEHYLNLLLQYYFQQNDLKNLKELLLVGAKFDMRFEDVKHAFLNIKQSGENVIEFMEESIVFLKDNDLEENLNEMYLYYTNNEALQVNLEQALELIKRNRYVCANCYKNDDKAYCKLFLNENLLESLKRDLPYLLS</sequence>
<proteinExistence type="predicted"/>